<dbReference type="WBParaSite" id="PEQ_0001107601-mRNA-1">
    <property type="protein sequence ID" value="PEQ_0001107601-mRNA-1"/>
    <property type="gene ID" value="PEQ_0001107601"/>
</dbReference>
<name>A0A914SAA7_PAREQ</name>
<dbReference type="AlphaFoldDB" id="A0A914SAA7"/>
<feature type="region of interest" description="Disordered" evidence="1">
    <location>
        <begin position="35"/>
        <end position="60"/>
    </location>
</feature>
<evidence type="ECO:0000313" key="2">
    <source>
        <dbReference type="Proteomes" id="UP000887564"/>
    </source>
</evidence>
<sequence length="60" mass="7194">MRIRMWLQLLLSKKTLKMRQDFAIVGRSMAPRRRRRRDLLREGEGDVVEDEELRQGGPDQ</sequence>
<keyword evidence="2" id="KW-1185">Reference proteome</keyword>
<proteinExistence type="predicted"/>
<dbReference type="Proteomes" id="UP000887564">
    <property type="component" value="Unplaced"/>
</dbReference>
<accession>A0A914SAA7</accession>
<protein>
    <submittedName>
        <fullName evidence="3">Uncharacterized protein</fullName>
    </submittedName>
</protein>
<evidence type="ECO:0000256" key="1">
    <source>
        <dbReference type="SAM" id="MobiDB-lite"/>
    </source>
</evidence>
<organism evidence="2 3">
    <name type="scientific">Parascaris equorum</name>
    <name type="common">Equine roundworm</name>
    <dbReference type="NCBI Taxonomy" id="6256"/>
    <lineage>
        <taxon>Eukaryota</taxon>
        <taxon>Metazoa</taxon>
        <taxon>Ecdysozoa</taxon>
        <taxon>Nematoda</taxon>
        <taxon>Chromadorea</taxon>
        <taxon>Rhabditida</taxon>
        <taxon>Spirurina</taxon>
        <taxon>Ascaridomorpha</taxon>
        <taxon>Ascaridoidea</taxon>
        <taxon>Ascarididae</taxon>
        <taxon>Parascaris</taxon>
    </lineage>
</organism>
<evidence type="ECO:0000313" key="3">
    <source>
        <dbReference type="WBParaSite" id="PEQ_0001107601-mRNA-1"/>
    </source>
</evidence>
<reference evidence="3" key="1">
    <citation type="submission" date="2022-11" db="UniProtKB">
        <authorList>
            <consortium name="WormBaseParasite"/>
        </authorList>
    </citation>
    <scope>IDENTIFICATION</scope>
</reference>